<keyword evidence="2" id="KW-1185">Reference proteome</keyword>
<organism evidence="2 3">
    <name type="scientific">Romanomermis culicivorax</name>
    <name type="common">Nematode worm</name>
    <dbReference type="NCBI Taxonomy" id="13658"/>
    <lineage>
        <taxon>Eukaryota</taxon>
        <taxon>Metazoa</taxon>
        <taxon>Ecdysozoa</taxon>
        <taxon>Nematoda</taxon>
        <taxon>Enoplea</taxon>
        <taxon>Dorylaimia</taxon>
        <taxon>Mermithida</taxon>
        <taxon>Mermithoidea</taxon>
        <taxon>Mermithidae</taxon>
        <taxon>Romanomermis</taxon>
    </lineage>
</organism>
<accession>A0A915I945</accession>
<protein>
    <submittedName>
        <fullName evidence="3">Uncharacterized protein</fullName>
    </submittedName>
</protein>
<dbReference type="AlphaFoldDB" id="A0A915I945"/>
<dbReference type="Proteomes" id="UP000887565">
    <property type="component" value="Unplaced"/>
</dbReference>
<proteinExistence type="predicted"/>
<feature type="region of interest" description="Disordered" evidence="1">
    <location>
        <begin position="1"/>
        <end position="24"/>
    </location>
</feature>
<dbReference type="WBParaSite" id="nRc.2.0.1.t09825-RA">
    <property type="protein sequence ID" value="nRc.2.0.1.t09825-RA"/>
    <property type="gene ID" value="nRc.2.0.1.g09825"/>
</dbReference>
<evidence type="ECO:0000313" key="2">
    <source>
        <dbReference type="Proteomes" id="UP000887565"/>
    </source>
</evidence>
<evidence type="ECO:0000313" key="3">
    <source>
        <dbReference type="WBParaSite" id="nRc.2.0.1.t09825-RA"/>
    </source>
</evidence>
<reference evidence="3" key="1">
    <citation type="submission" date="2022-11" db="UniProtKB">
        <authorList>
            <consortium name="WormBaseParasite"/>
        </authorList>
    </citation>
    <scope>IDENTIFICATION</scope>
</reference>
<evidence type="ECO:0000256" key="1">
    <source>
        <dbReference type="SAM" id="MobiDB-lite"/>
    </source>
</evidence>
<name>A0A915I945_ROMCU</name>
<sequence length="80" mass="8954">MINMNAEKQTKTGRQSETGAKVTAKTINVSHVVDKGHQENAATSYHRETTATAVVVERRHLPNCFLEFLLASFIVVNKER</sequence>